<gene>
    <name evidence="5" type="ORF">GW587_30360</name>
</gene>
<keyword evidence="2" id="KW-0238">DNA-binding</keyword>
<evidence type="ECO:0000256" key="1">
    <source>
        <dbReference type="ARBA" id="ARBA00023015"/>
    </source>
</evidence>
<dbReference type="PROSITE" id="PS51118">
    <property type="entry name" value="HTH_HXLR"/>
    <property type="match status" value="1"/>
</dbReference>
<accession>A0ABX0FV02</accession>
<keyword evidence="1" id="KW-0805">Transcription regulation</keyword>
<dbReference type="Gene3D" id="1.10.10.10">
    <property type="entry name" value="Winged helix-like DNA-binding domain superfamily/Winged helix DNA-binding domain"/>
    <property type="match status" value="1"/>
</dbReference>
<feature type="domain" description="HTH hxlR-type" evidence="4">
    <location>
        <begin position="14"/>
        <end position="114"/>
    </location>
</feature>
<dbReference type="SUPFAM" id="SSF46785">
    <property type="entry name" value="Winged helix' DNA-binding domain"/>
    <property type="match status" value="1"/>
</dbReference>
<protein>
    <submittedName>
        <fullName evidence="5">Helix-turn-helix transcriptional regulator</fullName>
    </submittedName>
</protein>
<evidence type="ECO:0000256" key="2">
    <source>
        <dbReference type="ARBA" id="ARBA00023125"/>
    </source>
</evidence>
<evidence type="ECO:0000259" key="4">
    <source>
        <dbReference type="PROSITE" id="PS51118"/>
    </source>
</evidence>
<keyword evidence="6" id="KW-1185">Reference proteome</keyword>
<dbReference type="PANTHER" id="PTHR33204">
    <property type="entry name" value="TRANSCRIPTIONAL REGULATOR, MARR FAMILY"/>
    <property type="match status" value="1"/>
</dbReference>
<dbReference type="RefSeq" id="WP_166108655.1">
    <property type="nucleotide sequence ID" value="NZ_JAADJT010000024.1"/>
</dbReference>
<dbReference type="InterPro" id="IPR002577">
    <property type="entry name" value="HTH_HxlR"/>
</dbReference>
<keyword evidence="3" id="KW-0804">Transcription</keyword>
<dbReference type="InterPro" id="IPR036388">
    <property type="entry name" value="WH-like_DNA-bd_sf"/>
</dbReference>
<organism evidence="5 6">
    <name type="scientific">Duganella aceris</name>
    <dbReference type="NCBI Taxonomy" id="2703883"/>
    <lineage>
        <taxon>Bacteria</taxon>
        <taxon>Pseudomonadati</taxon>
        <taxon>Pseudomonadota</taxon>
        <taxon>Betaproteobacteria</taxon>
        <taxon>Burkholderiales</taxon>
        <taxon>Oxalobacteraceae</taxon>
        <taxon>Telluria group</taxon>
        <taxon>Duganella</taxon>
    </lineage>
</organism>
<dbReference type="PANTHER" id="PTHR33204:SF39">
    <property type="entry name" value="TRANSCRIPTIONAL REGULATORY PROTEIN"/>
    <property type="match status" value="1"/>
</dbReference>
<reference evidence="6" key="1">
    <citation type="submission" date="2023-07" db="EMBL/GenBank/DDBJ databases">
        <title>Duganella aceri sp. nov., isolated from tree sap.</title>
        <authorList>
            <person name="Kim I.S."/>
        </authorList>
    </citation>
    <scope>NUCLEOTIDE SEQUENCE [LARGE SCALE GENOMIC DNA]</scope>
    <source>
        <strain evidence="6">SAP-35</strain>
    </source>
</reference>
<dbReference type="Pfam" id="PF01638">
    <property type="entry name" value="HxlR"/>
    <property type="match status" value="1"/>
</dbReference>
<evidence type="ECO:0000313" key="6">
    <source>
        <dbReference type="Proteomes" id="UP000666369"/>
    </source>
</evidence>
<evidence type="ECO:0000313" key="5">
    <source>
        <dbReference type="EMBL" id="NGZ88542.1"/>
    </source>
</evidence>
<comment type="caution">
    <text evidence="5">The sequence shown here is derived from an EMBL/GenBank/DDBJ whole genome shotgun (WGS) entry which is preliminary data.</text>
</comment>
<dbReference type="InterPro" id="IPR036390">
    <property type="entry name" value="WH_DNA-bd_sf"/>
</dbReference>
<dbReference type="Proteomes" id="UP000666369">
    <property type="component" value="Unassembled WGS sequence"/>
</dbReference>
<proteinExistence type="predicted"/>
<sequence>MKPPDIAQPTLTTCTARTLLMDLQLAEKWTYLILYGLIERTMRFNEIKRRVEGISQKVLTQCLRNLERNGMVQREVLPTSPVTVEYSVTELGASLAGPMNALSGWLMTYQTDIQQAQMKFDQRQVKKTPTLGAV</sequence>
<evidence type="ECO:0000256" key="3">
    <source>
        <dbReference type="ARBA" id="ARBA00023163"/>
    </source>
</evidence>
<name>A0ABX0FV02_9BURK</name>
<dbReference type="EMBL" id="JAADJT010000024">
    <property type="protein sequence ID" value="NGZ88542.1"/>
    <property type="molecule type" value="Genomic_DNA"/>
</dbReference>